<feature type="domain" description="Aminoacyl-tRNA synthetase class Ia" evidence="9">
    <location>
        <begin position="18"/>
        <end position="438"/>
    </location>
</feature>
<keyword evidence="4" id="KW-0067">ATP-binding</keyword>
<evidence type="ECO:0000256" key="1">
    <source>
        <dbReference type="ARBA" id="ARBA00013169"/>
    </source>
</evidence>
<dbReference type="SUPFAM" id="SSF50677">
    <property type="entry name" value="ValRS/IleRS/LeuRS editing domain"/>
    <property type="match status" value="1"/>
</dbReference>
<dbReference type="InterPro" id="IPR002300">
    <property type="entry name" value="aa-tRNA-synth_Ia"/>
</dbReference>
<dbReference type="EC" id="6.1.1.9" evidence="1 8"/>
<dbReference type="SUPFAM" id="SSF47323">
    <property type="entry name" value="Anticodon-binding domain of a subclass of class I aminoacyl-tRNA synthetases"/>
    <property type="match status" value="1"/>
</dbReference>
<evidence type="ECO:0000259" key="9">
    <source>
        <dbReference type="Pfam" id="PF00133"/>
    </source>
</evidence>
<dbReference type="CDD" id="cd07962">
    <property type="entry name" value="Anticodon_Ia_Val"/>
    <property type="match status" value="1"/>
</dbReference>
<dbReference type="FunFam" id="3.40.50.620:FF:000020">
    <property type="entry name" value="Valine--tRNA ligase, mitochondrial"/>
    <property type="match status" value="1"/>
</dbReference>
<dbReference type="Gene3D" id="3.40.50.620">
    <property type="entry name" value="HUPs"/>
    <property type="match status" value="2"/>
</dbReference>
<evidence type="ECO:0000256" key="4">
    <source>
        <dbReference type="ARBA" id="ARBA00022840"/>
    </source>
</evidence>
<dbReference type="InterPro" id="IPR009008">
    <property type="entry name" value="Val/Leu/Ile-tRNA-synth_edit"/>
</dbReference>
<dbReference type="GO" id="GO:0005524">
    <property type="term" value="F:ATP binding"/>
    <property type="evidence" value="ECO:0007669"/>
    <property type="project" value="UniProtKB-KW"/>
</dbReference>
<proteinExistence type="predicted"/>
<dbReference type="SUPFAM" id="SSF52374">
    <property type="entry name" value="Nucleotidylyl transferase"/>
    <property type="match status" value="1"/>
</dbReference>
<dbReference type="EMBL" id="MHNF01000026">
    <property type="protein sequence ID" value="OGZ40711.1"/>
    <property type="molecule type" value="Genomic_DNA"/>
</dbReference>
<dbReference type="AlphaFoldDB" id="A0A1G2FT40"/>
<dbReference type="GO" id="GO:0002161">
    <property type="term" value="F:aminoacyl-tRNA deacylase activity"/>
    <property type="evidence" value="ECO:0007669"/>
    <property type="project" value="InterPro"/>
</dbReference>
<dbReference type="Gene3D" id="1.10.730.10">
    <property type="entry name" value="Isoleucyl-tRNA Synthetase, Domain 1"/>
    <property type="match status" value="1"/>
</dbReference>
<dbReference type="InterPro" id="IPR033705">
    <property type="entry name" value="Anticodon_Ia_Val"/>
</dbReference>
<sequence length="723" mass="82648">MQELPKTYDPSLFESGINQKWKEANIFTPQKQGGEPFAMVFPPANVTGVLHLGHALTVAIQDIIIRFCRMQGFRTLYIPGTDHAAIATQAKVEAELYKKEKKTRRDFSREEFLKLVEQYAANSQATILDQLKQLGASVDWSRLAYTLDEKRTLAVRTAFMLLFKQGLIYRGSRLVNWDPKLQTNVSDDEIDWKEETTNFYYLKYGPFIIGTARPETKFGDKYVVMHPRDPRYSAYEHGQKIEVEWINGHVGATIIKDEVVDMEFGTGVMTITPAHDATDYEIAKRHGLDIEPVIDLRGCLLPIAGEFSGQHIGKARSAIIEKLRSKGLFERVEANYTHRIATNNRGGGIIEPQIREQWFIAVDKLFRLAHSEITGIPSGTEVTLKQLVRHVVESGQIKIIPAHFAKTYFHWIDNLHDWCISRQIVFGHQIPVWYRNGETHCGLAAPDGEGWQQDPDTLDTWFSSGLWTFSTLGWPEDTPDLKLYHPNAVMETGYDILFFWVARMILMSCSLLGQIPFRTVYLHGLVRDAERQKMSKSKGNIIDPLDVMRKYGTDALRFALVYANSGGTDMAFMEDRVKGMKYFANKLWNISRFVITNTLAKDDRDQVLVGKPIVAVTAADQQITEKLKAVITETTSHLENFRFNEAAQAIYQFIWHELADKYIETSKAQLKDDALAENTQRLLLHCLKQSLKLLHPFMPFVTEYIWGLLQTNTLLATEQWPES</sequence>
<dbReference type="InterPro" id="IPR013155">
    <property type="entry name" value="M/V/L/I-tRNA-synth_anticd-bd"/>
</dbReference>
<evidence type="ECO:0000256" key="3">
    <source>
        <dbReference type="ARBA" id="ARBA00022741"/>
    </source>
</evidence>
<feature type="domain" description="Aminoacyl-tRNA synthetase class Ia" evidence="9">
    <location>
        <begin position="450"/>
        <end position="570"/>
    </location>
</feature>
<evidence type="ECO:0000313" key="12">
    <source>
        <dbReference type="Proteomes" id="UP000177126"/>
    </source>
</evidence>
<keyword evidence="6" id="KW-0030">Aminoacyl-tRNA synthetase</keyword>
<name>A0A1G2FT40_9BACT</name>
<dbReference type="InterPro" id="IPR014729">
    <property type="entry name" value="Rossmann-like_a/b/a_fold"/>
</dbReference>
<evidence type="ECO:0000259" key="10">
    <source>
        <dbReference type="Pfam" id="PF08264"/>
    </source>
</evidence>
<feature type="domain" description="Methionyl/Valyl/Leucyl/Isoleucyl-tRNA synthetase anticodon-binding" evidence="10">
    <location>
        <begin position="620"/>
        <end position="722"/>
    </location>
</feature>
<keyword evidence="2 11" id="KW-0436">Ligase</keyword>
<dbReference type="InterPro" id="IPR002303">
    <property type="entry name" value="Valyl-tRNA_ligase"/>
</dbReference>
<evidence type="ECO:0000256" key="2">
    <source>
        <dbReference type="ARBA" id="ARBA00022598"/>
    </source>
</evidence>
<reference evidence="11 12" key="1">
    <citation type="journal article" date="2016" name="Nat. Commun.">
        <title>Thousands of microbial genomes shed light on interconnected biogeochemical processes in an aquifer system.</title>
        <authorList>
            <person name="Anantharaman K."/>
            <person name="Brown C.T."/>
            <person name="Hug L.A."/>
            <person name="Sharon I."/>
            <person name="Castelle C.J."/>
            <person name="Probst A.J."/>
            <person name="Thomas B.C."/>
            <person name="Singh A."/>
            <person name="Wilkins M.J."/>
            <person name="Karaoz U."/>
            <person name="Brodie E.L."/>
            <person name="Williams K.H."/>
            <person name="Hubbard S.S."/>
            <person name="Banfield J.F."/>
        </authorList>
    </citation>
    <scope>NUCLEOTIDE SEQUENCE [LARGE SCALE GENOMIC DNA]</scope>
</reference>
<evidence type="ECO:0000256" key="6">
    <source>
        <dbReference type="ARBA" id="ARBA00023146"/>
    </source>
</evidence>
<dbReference type="Proteomes" id="UP000177126">
    <property type="component" value="Unassembled WGS sequence"/>
</dbReference>
<keyword evidence="5" id="KW-0648">Protein biosynthesis</keyword>
<dbReference type="NCBIfam" id="NF004349">
    <property type="entry name" value="PRK05729.1"/>
    <property type="match status" value="1"/>
</dbReference>
<dbReference type="PANTHER" id="PTHR11946">
    <property type="entry name" value="VALYL-TRNA SYNTHETASES"/>
    <property type="match status" value="1"/>
</dbReference>
<dbReference type="CDD" id="cd00817">
    <property type="entry name" value="ValRS_core"/>
    <property type="match status" value="1"/>
</dbReference>
<comment type="caution">
    <text evidence="11">The sequence shown here is derived from an EMBL/GenBank/DDBJ whole genome shotgun (WGS) entry which is preliminary data.</text>
</comment>
<dbReference type="PRINTS" id="PR00986">
    <property type="entry name" value="TRNASYNTHVAL"/>
</dbReference>
<evidence type="ECO:0000256" key="7">
    <source>
        <dbReference type="ARBA" id="ARBA00047552"/>
    </source>
</evidence>
<evidence type="ECO:0000313" key="11">
    <source>
        <dbReference type="EMBL" id="OGZ40711.1"/>
    </source>
</evidence>
<dbReference type="GO" id="GO:0006438">
    <property type="term" value="P:valyl-tRNA aminoacylation"/>
    <property type="evidence" value="ECO:0007669"/>
    <property type="project" value="UniProtKB-UniRule"/>
</dbReference>
<gene>
    <name evidence="11" type="ORF">A3B04_00855</name>
</gene>
<dbReference type="PANTHER" id="PTHR11946:SF93">
    <property type="entry name" value="VALINE--TRNA LIGASE, CHLOROPLASTIC_MITOCHONDRIAL 2"/>
    <property type="match status" value="1"/>
</dbReference>
<dbReference type="InterPro" id="IPR009080">
    <property type="entry name" value="tRNAsynth_Ia_anticodon-bd"/>
</dbReference>
<dbReference type="GO" id="GO:0004832">
    <property type="term" value="F:valine-tRNA ligase activity"/>
    <property type="evidence" value="ECO:0007669"/>
    <property type="project" value="UniProtKB-UniRule"/>
</dbReference>
<dbReference type="NCBIfam" id="TIGR00422">
    <property type="entry name" value="valS"/>
    <property type="match status" value="1"/>
</dbReference>
<accession>A0A1G2FT40</accession>
<dbReference type="Gene3D" id="3.90.740.10">
    <property type="entry name" value="Valyl/Leucyl/Isoleucyl-tRNA synthetase, editing domain"/>
    <property type="match status" value="1"/>
</dbReference>
<evidence type="ECO:0000256" key="8">
    <source>
        <dbReference type="NCBIfam" id="TIGR00422"/>
    </source>
</evidence>
<organism evidence="11 12">
    <name type="scientific">Candidatus Portnoybacteria bacterium RIFCSPLOWO2_02_FULL_39_11</name>
    <dbReference type="NCBI Taxonomy" id="1802001"/>
    <lineage>
        <taxon>Bacteria</taxon>
        <taxon>Candidatus Portnoyibacteriota</taxon>
    </lineage>
</organism>
<keyword evidence="3" id="KW-0547">Nucleotide-binding</keyword>
<dbReference type="GO" id="GO:0005829">
    <property type="term" value="C:cytosol"/>
    <property type="evidence" value="ECO:0007669"/>
    <property type="project" value="TreeGrafter"/>
</dbReference>
<dbReference type="Pfam" id="PF00133">
    <property type="entry name" value="tRNA-synt_1"/>
    <property type="match status" value="2"/>
</dbReference>
<dbReference type="Pfam" id="PF08264">
    <property type="entry name" value="Anticodon_1"/>
    <property type="match status" value="1"/>
</dbReference>
<evidence type="ECO:0000256" key="5">
    <source>
        <dbReference type="ARBA" id="ARBA00022917"/>
    </source>
</evidence>
<comment type="catalytic activity">
    <reaction evidence="7">
        <text>tRNA(Val) + L-valine + ATP = L-valyl-tRNA(Val) + AMP + diphosphate</text>
        <dbReference type="Rhea" id="RHEA:10704"/>
        <dbReference type="Rhea" id="RHEA-COMP:9672"/>
        <dbReference type="Rhea" id="RHEA-COMP:9708"/>
        <dbReference type="ChEBI" id="CHEBI:30616"/>
        <dbReference type="ChEBI" id="CHEBI:33019"/>
        <dbReference type="ChEBI" id="CHEBI:57762"/>
        <dbReference type="ChEBI" id="CHEBI:78442"/>
        <dbReference type="ChEBI" id="CHEBI:78537"/>
        <dbReference type="ChEBI" id="CHEBI:456215"/>
        <dbReference type="EC" id="6.1.1.9"/>
    </reaction>
</comment>
<protein>
    <recommendedName>
        <fullName evidence="1 8">Valine--tRNA ligase</fullName>
        <ecNumber evidence="1 8">6.1.1.9</ecNumber>
    </recommendedName>
</protein>